<dbReference type="SUPFAM" id="SSF51445">
    <property type="entry name" value="(Trans)glycosidases"/>
    <property type="match status" value="1"/>
</dbReference>
<evidence type="ECO:0000256" key="5">
    <source>
        <dbReference type="RuleBase" id="RU003679"/>
    </source>
</evidence>
<dbReference type="Gene3D" id="3.20.20.80">
    <property type="entry name" value="Glycosidases"/>
    <property type="match status" value="1"/>
</dbReference>
<dbReference type="GO" id="GO:0005975">
    <property type="term" value="P:carbohydrate metabolic process"/>
    <property type="evidence" value="ECO:0007669"/>
    <property type="project" value="InterPro"/>
</dbReference>
<dbReference type="PRINTS" id="PR00742">
    <property type="entry name" value="GLHYDRLASE35"/>
</dbReference>
<dbReference type="InterPro" id="IPR008979">
    <property type="entry name" value="Galactose-bd-like_sf"/>
</dbReference>
<keyword evidence="11" id="KW-1185">Reference proteome</keyword>
<dbReference type="InterPro" id="IPR048912">
    <property type="entry name" value="BetaGal1-like_ABD1"/>
</dbReference>
<evidence type="ECO:0000259" key="8">
    <source>
        <dbReference type="Pfam" id="PF21317"/>
    </source>
</evidence>
<evidence type="ECO:0008006" key="12">
    <source>
        <dbReference type="Google" id="ProtNLM"/>
    </source>
</evidence>
<keyword evidence="3" id="KW-0326">Glycosidase</keyword>
<dbReference type="GO" id="GO:0004565">
    <property type="term" value="F:beta-galactosidase activity"/>
    <property type="evidence" value="ECO:0007669"/>
    <property type="project" value="InterPro"/>
</dbReference>
<feature type="active site" description="Proton donor" evidence="4">
    <location>
        <position position="200"/>
    </location>
</feature>
<proteinExistence type="inferred from homology"/>
<dbReference type="InterPro" id="IPR031330">
    <property type="entry name" value="Gly_Hdrlase_35_cat"/>
</dbReference>
<dbReference type="Pfam" id="PF21317">
    <property type="entry name" value="BetaGal_ABD_1"/>
    <property type="match status" value="1"/>
</dbReference>
<dbReference type="PIRSF" id="PIRSF006336">
    <property type="entry name" value="B-gal"/>
    <property type="match status" value="1"/>
</dbReference>
<dbReference type="OrthoDB" id="1657402at2759"/>
<evidence type="ECO:0000259" key="7">
    <source>
        <dbReference type="Pfam" id="PF01301"/>
    </source>
</evidence>
<dbReference type="Proteomes" id="UP000494165">
    <property type="component" value="Unassembled WGS sequence"/>
</dbReference>
<evidence type="ECO:0000259" key="9">
    <source>
        <dbReference type="Pfam" id="PF21467"/>
    </source>
</evidence>
<organism evidence="10 11">
    <name type="scientific">Cloeon dipterum</name>
    <dbReference type="NCBI Taxonomy" id="197152"/>
    <lineage>
        <taxon>Eukaryota</taxon>
        <taxon>Metazoa</taxon>
        <taxon>Ecdysozoa</taxon>
        <taxon>Arthropoda</taxon>
        <taxon>Hexapoda</taxon>
        <taxon>Insecta</taxon>
        <taxon>Pterygota</taxon>
        <taxon>Palaeoptera</taxon>
        <taxon>Ephemeroptera</taxon>
        <taxon>Pisciforma</taxon>
        <taxon>Baetidae</taxon>
        <taxon>Cloeon</taxon>
    </lineage>
</organism>
<dbReference type="Gene3D" id="2.60.120.260">
    <property type="entry name" value="Galactose-binding domain-like"/>
    <property type="match status" value="2"/>
</dbReference>
<dbReference type="PANTHER" id="PTHR23421">
    <property type="entry name" value="BETA-GALACTOSIDASE RELATED"/>
    <property type="match status" value="1"/>
</dbReference>
<keyword evidence="2" id="KW-0378">Hydrolase</keyword>
<feature type="active site" description="Nucleophile" evidence="4">
    <location>
        <position position="280"/>
    </location>
</feature>
<evidence type="ECO:0000256" key="1">
    <source>
        <dbReference type="ARBA" id="ARBA00009809"/>
    </source>
</evidence>
<dbReference type="EMBL" id="CADEPI010000050">
    <property type="protein sequence ID" value="CAB3370130.1"/>
    <property type="molecule type" value="Genomic_DNA"/>
</dbReference>
<sequence length="662" mass="74252">MTGVNFILGILSLLFLHAKCQLPPTVYQYYTEGGINSGLEALPGQFRLNGKDITLYSGSIHYFRVVPEYWRDRLRRMRAAGLNAIDTYVPWNLHEPRKGEFDFGAGNNEFSKVLNLREFLQIAQEEDLLVILRPGPYICSEWEFGGLPSWLLRYPDIKVRTSDLVFTGHVKTYFDQLLAQVVDLQFTKGGSIIAVQIENEYGSFGNFDEIKDREYLAFIRDNYVENGIEELLLTCDSPALVGDTGSLPGYLMTANFDNNPEAQFDRLLELQPDKPLMAMEFWAGWFDYWFGTHTGGLNPENFSKHLSTIFSYNASVNFYMFHGGSTFGFMNGANKIPVFPSYLSDVSSYDYGAPLSEAGDYTEKYNVTKELIALDNEVQTFTPEQPPLNPKIAYPAVQIQEYLTYVQLINQIPLDLVTEIQTVTNMEALDINNGNGQSYGLTVYRKKLDLAPTAELQIVGHIRDVAMVLVDGEQKTQKPQGSGALLGFGFWTISNSTFTIEGAAAGLNTLDVVVENWGRVNFGGPAYFEQQKGLFEGPILVDGVELSDLTAIPLELKSNWIQGLTGWQAFEADRNLTGPVMLRATFELAEPLQDTFLDMSAWGRGSVFVNGFHVGRFFHVGPQITNYIPAPLFKQGLNEIVIFEHYLAAELLVFSDVPILRG</sequence>
<evidence type="ECO:0000256" key="3">
    <source>
        <dbReference type="ARBA" id="ARBA00023295"/>
    </source>
</evidence>
<keyword evidence="6" id="KW-0732">Signal</keyword>
<feature type="signal peptide" evidence="6">
    <location>
        <begin position="1"/>
        <end position="20"/>
    </location>
</feature>
<dbReference type="AlphaFoldDB" id="A0A8S1CXT3"/>
<dbReference type="Pfam" id="PF21467">
    <property type="entry name" value="BetaGal_gal-bd"/>
    <property type="match status" value="1"/>
</dbReference>
<dbReference type="SUPFAM" id="SSF49785">
    <property type="entry name" value="Galactose-binding domain-like"/>
    <property type="match status" value="1"/>
</dbReference>
<comment type="caution">
    <text evidence="10">The sequence shown here is derived from an EMBL/GenBank/DDBJ whole genome shotgun (WGS) entry which is preliminary data.</text>
</comment>
<evidence type="ECO:0000256" key="6">
    <source>
        <dbReference type="SAM" id="SignalP"/>
    </source>
</evidence>
<feature type="domain" description="Glycoside hydrolase 35 catalytic" evidence="7">
    <location>
        <begin position="45"/>
        <end position="372"/>
    </location>
</feature>
<feature type="domain" description="Beta-galactosidase 1-like first all-beta" evidence="8">
    <location>
        <begin position="436"/>
        <end position="554"/>
    </location>
</feature>
<name>A0A8S1CXT3_9INSE</name>
<dbReference type="InterPro" id="IPR048913">
    <property type="entry name" value="BetaGal_gal-bd"/>
</dbReference>
<gene>
    <name evidence="10" type="ORF">CLODIP_2_CD12119</name>
</gene>
<evidence type="ECO:0000256" key="4">
    <source>
        <dbReference type="PIRSR" id="PIRSR006336-1"/>
    </source>
</evidence>
<dbReference type="FunFam" id="3.20.20.80:FF:000115">
    <property type="entry name" value="Beta-galactosidase"/>
    <property type="match status" value="1"/>
</dbReference>
<evidence type="ECO:0000313" key="11">
    <source>
        <dbReference type="Proteomes" id="UP000494165"/>
    </source>
</evidence>
<dbReference type="FunFam" id="2.60.120.260:FF:000049">
    <property type="entry name" value="Beta-galactosidase"/>
    <property type="match status" value="1"/>
</dbReference>
<dbReference type="InterPro" id="IPR017853">
    <property type="entry name" value="GH"/>
</dbReference>
<dbReference type="Pfam" id="PF01301">
    <property type="entry name" value="Glyco_hydro_35"/>
    <property type="match status" value="1"/>
</dbReference>
<reference evidence="10 11" key="1">
    <citation type="submission" date="2020-04" db="EMBL/GenBank/DDBJ databases">
        <authorList>
            <person name="Alioto T."/>
            <person name="Alioto T."/>
            <person name="Gomez Garrido J."/>
        </authorList>
    </citation>
    <scope>NUCLEOTIDE SEQUENCE [LARGE SCALE GENOMIC DNA]</scope>
</reference>
<dbReference type="InterPro" id="IPR026283">
    <property type="entry name" value="B-gal_1-like"/>
</dbReference>
<feature type="chain" id="PRO_5035775056" description="Beta-galactosidase" evidence="6">
    <location>
        <begin position="21"/>
        <end position="662"/>
    </location>
</feature>
<dbReference type="InterPro" id="IPR001944">
    <property type="entry name" value="Glycoside_Hdrlase_35"/>
</dbReference>
<feature type="domain" description="Beta-galactosidase galactose-binding" evidence="9">
    <location>
        <begin position="579"/>
        <end position="638"/>
    </location>
</feature>
<comment type="similarity">
    <text evidence="1 5">Belongs to the glycosyl hydrolase 35 family.</text>
</comment>
<accession>A0A8S1CXT3</accession>
<protein>
    <recommendedName>
        <fullName evidence="12">Beta-galactosidase</fullName>
    </recommendedName>
</protein>
<evidence type="ECO:0000313" key="10">
    <source>
        <dbReference type="EMBL" id="CAB3370130.1"/>
    </source>
</evidence>
<evidence type="ECO:0000256" key="2">
    <source>
        <dbReference type="ARBA" id="ARBA00022801"/>
    </source>
</evidence>